<evidence type="ECO:0000313" key="1">
    <source>
        <dbReference type="EMBL" id="OQS07202.1"/>
    </source>
</evidence>
<sequence>MAYLDAWVVDKTMFDYVSQGGCSCCGIASSMLDFATLAEECSDWETDDEEREMFSPWPTFLHEDVQTQRGKIRIRLKQQLQQYAAFWTEHSKPFLNWWNQQPSGVKFRLFQVQDTDVMNYVHTNGDVHGAYRIVLAAAMEQIKNFHQTGYSDARTGPEVYFEKHLQFEKGAFTLSKTYLDEKDDNVGFTALIQQLGGPRLLPSRESNNDEEHGVTAPTENVQVDRTCNIYSFVG</sequence>
<dbReference type="EMBL" id="JNBS01000266">
    <property type="protein sequence ID" value="OQS07202.1"/>
    <property type="molecule type" value="Genomic_DNA"/>
</dbReference>
<organism evidence="1 2">
    <name type="scientific">Thraustotheca clavata</name>
    <dbReference type="NCBI Taxonomy" id="74557"/>
    <lineage>
        <taxon>Eukaryota</taxon>
        <taxon>Sar</taxon>
        <taxon>Stramenopiles</taxon>
        <taxon>Oomycota</taxon>
        <taxon>Saprolegniomycetes</taxon>
        <taxon>Saprolegniales</taxon>
        <taxon>Achlyaceae</taxon>
        <taxon>Thraustotheca</taxon>
    </lineage>
</organism>
<evidence type="ECO:0000313" key="2">
    <source>
        <dbReference type="Proteomes" id="UP000243217"/>
    </source>
</evidence>
<dbReference type="Proteomes" id="UP000243217">
    <property type="component" value="Unassembled WGS sequence"/>
</dbReference>
<accession>A0A1W0AA67</accession>
<keyword evidence="2" id="KW-1185">Reference proteome</keyword>
<name>A0A1W0AA67_9STRA</name>
<reference evidence="1 2" key="1">
    <citation type="journal article" date="2014" name="Genome Biol. Evol.">
        <title>The secreted proteins of Achlya hypogyna and Thraustotheca clavata identify the ancestral oomycete secretome and reveal gene acquisitions by horizontal gene transfer.</title>
        <authorList>
            <person name="Misner I."/>
            <person name="Blouin N."/>
            <person name="Leonard G."/>
            <person name="Richards T.A."/>
            <person name="Lane C.E."/>
        </authorList>
    </citation>
    <scope>NUCLEOTIDE SEQUENCE [LARGE SCALE GENOMIC DNA]</scope>
    <source>
        <strain evidence="1 2">ATCC 34112</strain>
    </source>
</reference>
<protein>
    <submittedName>
        <fullName evidence="1">Uncharacterized protein</fullName>
    </submittedName>
</protein>
<dbReference type="AlphaFoldDB" id="A0A1W0AA67"/>
<proteinExistence type="predicted"/>
<comment type="caution">
    <text evidence="1">The sequence shown here is derived from an EMBL/GenBank/DDBJ whole genome shotgun (WGS) entry which is preliminary data.</text>
</comment>
<gene>
    <name evidence="1" type="ORF">THRCLA_00799</name>
</gene>
<dbReference type="OrthoDB" id="191609at2759"/>